<dbReference type="AlphaFoldDB" id="A0AAW1JN59"/>
<keyword evidence="2" id="KW-1185">Reference proteome</keyword>
<dbReference type="Proteomes" id="UP001458880">
    <property type="component" value="Unassembled WGS sequence"/>
</dbReference>
<name>A0AAW1JN59_POPJA</name>
<organism evidence="1 2">
    <name type="scientific">Popillia japonica</name>
    <name type="common">Japanese beetle</name>
    <dbReference type="NCBI Taxonomy" id="7064"/>
    <lineage>
        <taxon>Eukaryota</taxon>
        <taxon>Metazoa</taxon>
        <taxon>Ecdysozoa</taxon>
        <taxon>Arthropoda</taxon>
        <taxon>Hexapoda</taxon>
        <taxon>Insecta</taxon>
        <taxon>Pterygota</taxon>
        <taxon>Neoptera</taxon>
        <taxon>Endopterygota</taxon>
        <taxon>Coleoptera</taxon>
        <taxon>Polyphaga</taxon>
        <taxon>Scarabaeiformia</taxon>
        <taxon>Scarabaeidae</taxon>
        <taxon>Rutelinae</taxon>
        <taxon>Popillia</taxon>
    </lineage>
</organism>
<proteinExistence type="predicted"/>
<protein>
    <submittedName>
        <fullName evidence="1">Uncharacterized protein</fullName>
    </submittedName>
</protein>
<dbReference type="EMBL" id="JASPKY010000349">
    <property type="protein sequence ID" value="KAK9704464.1"/>
    <property type="molecule type" value="Genomic_DNA"/>
</dbReference>
<evidence type="ECO:0000313" key="1">
    <source>
        <dbReference type="EMBL" id="KAK9704464.1"/>
    </source>
</evidence>
<reference evidence="1 2" key="1">
    <citation type="journal article" date="2024" name="BMC Genomics">
        <title>De novo assembly and annotation of Popillia japonica's genome with initial clues to its potential as an invasive pest.</title>
        <authorList>
            <person name="Cucini C."/>
            <person name="Boschi S."/>
            <person name="Funari R."/>
            <person name="Cardaioli E."/>
            <person name="Iannotti N."/>
            <person name="Marturano G."/>
            <person name="Paoli F."/>
            <person name="Bruttini M."/>
            <person name="Carapelli A."/>
            <person name="Frati F."/>
            <person name="Nardi F."/>
        </authorList>
    </citation>
    <scope>NUCLEOTIDE SEQUENCE [LARGE SCALE GENOMIC DNA]</scope>
    <source>
        <strain evidence="1">DMR45628</strain>
    </source>
</reference>
<accession>A0AAW1JN59</accession>
<evidence type="ECO:0000313" key="2">
    <source>
        <dbReference type="Proteomes" id="UP001458880"/>
    </source>
</evidence>
<sequence>MTMKKNRLECYVYGRRLKMIATMKLFSQHPKANMTTQATHLMPTQIKKWTMTILMKKDNINQFTGKDDTYKMVSRLCKFASETKKRKYNYSSSRCKATI</sequence>
<comment type="caution">
    <text evidence="1">The sequence shown here is derived from an EMBL/GenBank/DDBJ whole genome shotgun (WGS) entry which is preliminary data.</text>
</comment>
<gene>
    <name evidence="1" type="ORF">QE152_g27849</name>
</gene>